<dbReference type="InterPro" id="IPR001258">
    <property type="entry name" value="NHL_repeat"/>
</dbReference>
<reference evidence="4" key="1">
    <citation type="journal article" date="2023" name="Int. J. Syst. Evol. Microbiol.">
        <title>Mesoterricola silvestris gen. nov., sp. nov., Mesoterricola sediminis sp. nov., Geothrix oryzae sp. nov., Geothrix edaphica sp. nov., Geothrix rubra sp. nov., and Geothrix limicola sp. nov., six novel members of Acidobacteriota isolated from soils.</title>
        <authorList>
            <person name="Itoh H."/>
            <person name="Sugisawa Y."/>
            <person name="Mise K."/>
            <person name="Xu Z."/>
            <person name="Kuniyasu M."/>
            <person name="Ushijima N."/>
            <person name="Kawano K."/>
            <person name="Kobayashi E."/>
            <person name="Shiratori Y."/>
            <person name="Masuda Y."/>
            <person name="Senoo K."/>
        </authorList>
    </citation>
    <scope>NUCLEOTIDE SEQUENCE [LARGE SCALE GENOMIC DNA]</scope>
    <source>
        <strain evidence="4">Red222</strain>
    </source>
</reference>
<dbReference type="PANTHER" id="PTHR13833:SF71">
    <property type="entry name" value="NHL DOMAIN-CONTAINING PROTEIN"/>
    <property type="match status" value="1"/>
</dbReference>
<sequence>MSMVTVLSCWAIQAEKGRRFLGRPLALVATGLLLAAALACGSRSGGTQAAAPAPTPAPTIGYFSAPSYLLGGSSSAQLAWQVTGATSLTLDQGIGTVTGSTCWVHPNQTTTYTLTASNAGGSVSATCTLTVFPATAGATSLLASIPNAPVVDGPAAFARFSYTSAVVADPSGNLLIADYGNRAIRMLSAQGLVSTPLPSLPQGGPSYMTMGPSGNVYFFVGSSLCRFKPGGALTTLAGVPDQTGSADGVGASALFNYPKGLAVDAAENIYVADTGNHTIRLVTPQGQVSTLAGSPGMTGRIDGAGISARFVRPSGLVVDASGSLLVVDSGNWAVRSITPGGVVTTRAPWPTTLPLWNPNALALGPDGSLFVGGENAIARITPAGAVSIFAGVEGKLGWVDGPGATARFSTISGLTVDAAGQVLVADYQNSAIRAIKPDGEVTTLAGQRRPALFGPVNFGMDAAGNVFLPASNNTILKITPAGTVSTYAGVPNQSGALDGPASQALFGAAVSTAVDGSGNVFVTDALNATLRKITPAGQVTTVAGAAGQTGTQDGLGSQARFSAPAGLAADAQGNLYVTDGNAIRRMGPDGLVTTLAGMAGQAGSTDGIGASARFDHPYGLAVDPSGILFVADFGNAAIRRISPEGGVTTLRFTLGSAGSASVADVGKLLYAPSGIAVDRNGSLLVQDIGGWGPLQISSSGVACRVPVFNTPATLNFTGSGLAFRNGILYSASAWGVLRLNLN</sequence>
<organism evidence="3 4">
    <name type="scientific">Geothrix oryzae</name>
    <dbReference type="NCBI Taxonomy" id="2927975"/>
    <lineage>
        <taxon>Bacteria</taxon>
        <taxon>Pseudomonadati</taxon>
        <taxon>Acidobacteriota</taxon>
        <taxon>Holophagae</taxon>
        <taxon>Holophagales</taxon>
        <taxon>Holophagaceae</taxon>
        <taxon>Geothrix</taxon>
    </lineage>
</organism>
<keyword evidence="4" id="KW-1185">Reference proteome</keyword>
<evidence type="ECO:0000256" key="2">
    <source>
        <dbReference type="PROSITE-ProRule" id="PRU00504"/>
    </source>
</evidence>
<dbReference type="InterPro" id="IPR011042">
    <property type="entry name" value="6-blade_b-propeller_TolB-like"/>
</dbReference>
<dbReference type="Gene3D" id="2.120.10.30">
    <property type="entry name" value="TolB, C-terminal domain"/>
    <property type="match status" value="6"/>
</dbReference>
<dbReference type="PANTHER" id="PTHR13833">
    <property type="match status" value="1"/>
</dbReference>
<dbReference type="PROSITE" id="PS51125">
    <property type="entry name" value="NHL"/>
    <property type="match status" value="1"/>
</dbReference>
<feature type="repeat" description="NHL" evidence="2">
    <location>
        <begin position="255"/>
        <end position="285"/>
    </location>
</feature>
<gene>
    <name evidence="3" type="ORF">GETHOR_10570</name>
</gene>
<dbReference type="Pfam" id="PF01436">
    <property type="entry name" value="NHL"/>
    <property type="match status" value="1"/>
</dbReference>
<protein>
    <recommendedName>
        <fullName evidence="5">NHL repeat-containing protein</fullName>
    </recommendedName>
</protein>
<dbReference type="EMBL" id="AP027079">
    <property type="protein sequence ID" value="BDU68956.1"/>
    <property type="molecule type" value="Genomic_DNA"/>
</dbReference>
<dbReference type="SUPFAM" id="SSF101898">
    <property type="entry name" value="NHL repeat"/>
    <property type="match status" value="2"/>
</dbReference>
<dbReference type="RefSeq" id="WP_286355589.1">
    <property type="nucleotide sequence ID" value="NZ_AP027079.1"/>
</dbReference>
<evidence type="ECO:0000313" key="3">
    <source>
        <dbReference type="EMBL" id="BDU68956.1"/>
    </source>
</evidence>
<dbReference type="Proteomes" id="UP001242010">
    <property type="component" value="Chromosome"/>
</dbReference>
<keyword evidence="1" id="KW-0677">Repeat</keyword>
<proteinExistence type="predicted"/>
<accession>A0ABN6UW51</accession>
<evidence type="ECO:0008006" key="5">
    <source>
        <dbReference type="Google" id="ProtNLM"/>
    </source>
</evidence>
<evidence type="ECO:0000313" key="4">
    <source>
        <dbReference type="Proteomes" id="UP001242010"/>
    </source>
</evidence>
<evidence type="ECO:0000256" key="1">
    <source>
        <dbReference type="ARBA" id="ARBA00022737"/>
    </source>
</evidence>
<name>A0ABN6UW51_9BACT</name>